<dbReference type="InterPro" id="IPR007413">
    <property type="entry name" value="YcjX-like"/>
</dbReference>
<dbReference type="AlphaFoldDB" id="A0A1U9MBR2"/>
<protein>
    <submittedName>
        <fullName evidence="1">Uncharacterized protein</fullName>
    </submittedName>
</protein>
<dbReference type="Pfam" id="PF04317">
    <property type="entry name" value="DUF463"/>
    <property type="match status" value="1"/>
</dbReference>
<gene>
    <name evidence="1" type="ORF">BBC0178_012780</name>
</gene>
<dbReference type="KEGG" id="bapa:BBC0178_012780"/>
<proteinExistence type="predicted"/>
<dbReference type="Proteomes" id="UP000189660">
    <property type="component" value="Chromosome"/>
</dbReference>
<organism evidence="1 2">
    <name type="scientific">Bartonella apihabitans</name>
    <dbReference type="NCBI Taxonomy" id="2750929"/>
    <lineage>
        <taxon>Bacteria</taxon>
        <taxon>Pseudomonadati</taxon>
        <taxon>Pseudomonadota</taxon>
        <taxon>Alphaproteobacteria</taxon>
        <taxon>Hyphomicrobiales</taxon>
        <taxon>Bartonellaceae</taxon>
        <taxon>Bartonella</taxon>
    </lineage>
</organism>
<sequence>MKGETIGDMVFDGKTETAIFPGDLPQSLSQLLKENLPEKLQFVRFLPPQLKMNQPFPQIRLDRALEFLFGDYLI</sequence>
<name>A0A1U9MBR2_9HYPH</name>
<accession>A0A1U9MBR2</accession>
<keyword evidence="2" id="KW-1185">Reference proteome</keyword>
<evidence type="ECO:0000313" key="1">
    <source>
        <dbReference type="EMBL" id="AQT42745.1"/>
    </source>
</evidence>
<reference evidence="1 2" key="1">
    <citation type="submission" date="2016-11" db="EMBL/GenBank/DDBJ databases">
        <title>Comparative genomics of Bartonella apis.</title>
        <authorList>
            <person name="Engel P."/>
        </authorList>
    </citation>
    <scope>NUCLEOTIDE SEQUENCE [LARGE SCALE GENOMIC DNA]</scope>
    <source>
        <strain evidence="1 2">BBC0178</strain>
    </source>
</reference>
<dbReference type="EMBL" id="CP015820">
    <property type="protein sequence ID" value="AQT42745.1"/>
    <property type="molecule type" value="Genomic_DNA"/>
</dbReference>
<evidence type="ECO:0000313" key="2">
    <source>
        <dbReference type="Proteomes" id="UP000189660"/>
    </source>
</evidence>